<organism evidence="2 3">
    <name type="scientific">Zostera marina</name>
    <name type="common">Eelgrass</name>
    <dbReference type="NCBI Taxonomy" id="29655"/>
    <lineage>
        <taxon>Eukaryota</taxon>
        <taxon>Viridiplantae</taxon>
        <taxon>Streptophyta</taxon>
        <taxon>Embryophyta</taxon>
        <taxon>Tracheophyta</taxon>
        <taxon>Spermatophyta</taxon>
        <taxon>Magnoliopsida</taxon>
        <taxon>Liliopsida</taxon>
        <taxon>Zosteraceae</taxon>
        <taxon>Zostera</taxon>
    </lineage>
</organism>
<dbReference type="EMBL" id="LFYR01000676">
    <property type="protein sequence ID" value="KMZ71411.1"/>
    <property type="molecule type" value="Genomic_DNA"/>
</dbReference>
<evidence type="ECO:0000313" key="3">
    <source>
        <dbReference type="Proteomes" id="UP000036987"/>
    </source>
</evidence>
<protein>
    <recommendedName>
        <fullName evidence="4">CDP-diacylglycerol-glycerol-3-phosphate 3-phosphatidyltransferase</fullName>
    </recommendedName>
</protein>
<evidence type="ECO:0000313" key="2">
    <source>
        <dbReference type="EMBL" id="KMZ71411.1"/>
    </source>
</evidence>
<feature type="region of interest" description="Disordered" evidence="1">
    <location>
        <begin position="1"/>
        <end position="40"/>
    </location>
</feature>
<dbReference type="Proteomes" id="UP000036987">
    <property type="component" value="Unassembled WGS sequence"/>
</dbReference>
<accession>A0A0K9PR02</accession>
<reference evidence="3" key="1">
    <citation type="journal article" date="2016" name="Nature">
        <title>The genome of the seagrass Zostera marina reveals angiosperm adaptation to the sea.</title>
        <authorList>
            <person name="Olsen J.L."/>
            <person name="Rouze P."/>
            <person name="Verhelst B."/>
            <person name="Lin Y.-C."/>
            <person name="Bayer T."/>
            <person name="Collen J."/>
            <person name="Dattolo E."/>
            <person name="De Paoli E."/>
            <person name="Dittami S."/>
            <person name="Maumus F."/>
            <person name="Michel G."/>
            <person name="Kersting A."/>
            <person name="Lauritano C."/>
            <person name="Lohaus R."/>
            <person name="Toepel M."/>
            <person name="Tonon T."/>
            <person name="Vanneste K."/>
            <person name="Amirebrahimi M."/>
            <person name="Brakel J."/>
            <person name="Bostroem C."/>
            <person name="Chovatia M."/>
            <person name="Grimwood J."/>
            <person name="Jenkins J.W."/>
            <person name="Jueterbock A."/>
            <person name="Mraz A."/>
            <person name="Stam W.T."/>
            <person name="Tice H."/>
            <person name="Bornberg-Bauer E."/>
            <person name="Green P.J."/>
            <person name="Pearson G.A."/>
            <person name="Procaccini G."/>
            <person name="Duarte C.M."/>
            <person name="Schmutz J."/>
            <person name="Reusch T.B.H."/>
            <person name="Van de Peer Y."/>
        </authorList>
    </citation>
    <scope>NUCLEOTIDE SEQUENCE [LARGE SCALE GENOMIC DNA]</scope>
    <source>
        <strain evidence="3">cv. Finnish</strain>
    </source>
</reference>
<evidence type="ECO:0000256" key="1">
    <source>
        <dbReference type="SAM" id="MobiDB-lite"/>
    </source>
</evidence>
<dbReference type="OMA" id="HGNSWAD"/>
<dbReference type="PANTHER" id="PTHR33386">
    <property type="entry name" value="OS02G0740600 PROTEIN"/>
    <property type="match status" value="1"/>
</dbReference>
<gene>
    <name evidence="2" type="ORF">ZOSMA_181G00470</name>
</gene>
<evidence type="ECO:0008006" key="4">
    <source>
        <dbReference type="Google" id="ProtNLM"/>
    </source>
</evidence>
<name>A0A0K9PR02_ZOSMR</name>
<feature type="compositionally biased region" description="Basic and acidic residues" evidence="1">
    <location>
        <begin position="22"/>
        <end position="39"/>
    </location>
</feature>
<dbReference type="OrthoDB" id="779084at2759"/>
<sequence length="84" mass="8931">MSSQNDAPSWAEQWGSGNGAEDDARKEAPPAENKGDRMTKMKTMASTSFNKAKSATATGAVKVKSGATAGFGWLKTQYQKKTSK</sequence>
<proteinExistence type="predicted"/>
<dbReference type="PANTHER" id="PTHR33386:SF13">
    <property type="entry name" value="EXPRESSED PROTEIN"/>
    <property type="match status" value="1"/>
</dbReference>
<comment type="caution">
    <text evidence="2">The sequence shown here is derived from an EMBL/GenBank/DDBJ whole genome shotgun (WGS) entry which is preliminary data.</text>
</comment>
<keyword evidence="3" id="KW-1185">Reference proteome</keyword>
<dbReference type="AlphaFoldDB" id="A0A0K9PR02"/>